<organism evidence="2 3">
    <name type="scientific">Cochliobolus heterostrophus (strain C5 / ATCC 48332 / race O)</name>
    <name type="common">Southern corn leaf blight fungus</name>
    <name type="synonym">Bipolaris maydis</name>
    <dbReference type="NCBI Taxonomy" id="701091"/>
    <lineage>
        <taxon>Eukaryota</taxon>
        <taxon>Fungi</taxon>
        <taxon>Dikarya</taxon>
        <taxon>Ascomycota</taxon>
        <taxon>Pezizomycotina</taxon>
        <taxon>Dothideomycetes</taxon>
        <taxon>Pleosporomycetidae</taxon>
        <taxon>Pleosporales</taxon>
        <taxon>Pleosporineae</taxon>
        <taxon>Pleosporaceae</taxon>
        <taxon>Bipolaris</taxon>
    </lineage>
</organism>
<feature type="compositionally biased region" description="Basic and acidic residues" evidence="1">
    <location>
        <begin position="52"/>
        <end position="65"/>
    </location>
</feature>
<dbReference type="EMBL" id="KB445577">
    <property type="protein sequence ID" value="EMD90960.1"/>
    <property type="molecule type" value="Genomic_DNA"/>
</dbReference>
<protein>
    <submittedName>
        <fullName evidence="2">Uncharacterized protein</fullName>
    </submittedName>
</protein>
<reference evidence="2 3" key="1">
    <citation type="journal article" date="2012" name="PLoS Pathog.">
        <title>Diverse lifestyles and strategies of plant pathogenesis encoded in the genomes of eighteen Dothideomycetes fungi.</title>
        <authorList>
            <person name="Ohm R.A."/>
            <person name="Feau N."/>
            <person name="Henrissat B."/>
            <person name="Schoch C.L."/>
            <person name="Horwitz B.A."/>
            <person name="Barry K.W."/>
            <person name="Condon B.J."/>
            <person name="Copeland A.C."/>
            <person name="Dhillon B."/>
            <person name="Glaser F."/>
            <person name="Hesse C.N."/>
            <person name="Kosti I."/>
            <person name="LaButti K."/>
            <person name="Lindquist E.A."/>
            <person name="Lucas S."/>
            <person name="Salamov A.A."/>
            <person name="Bradshaw R.E."/>
            <person name="Ciuffetti L."/>
            <person name="Hamelin R.C."/>
            <person name="Kema G.H.J."/>
            <person name="Lawrence C."/>
            <person name="Scott J.A."/>
            <person name="Spatafora J.W."/>
            <person name="Turgeon B.G."/>
            <person name="de Wit P.J.G.M."/>
            <person name="Zhong S."/>
            <person name="Goodwin S.B."/>
            <person name="Grigoriev I.V."/>
        </authorList>
    </citation>
    <scope>NUCLEOTIDE SEQUENCE [LARGE SCALE GENOMIC DNA]</scope>
    <source>
        <strain evidence="3">C5 / ATCC 48332 / race O</strain>
    </source>
</reference>
<name>M2T031_COCH5</name>
<evidence type="ECO:0000313" key="2">
    <source>
        <dbReference type="EMBL" id="EMD90960.1"/>
    </source>
</evidence>
<dbReference type="OMA" id="RHECSCS"/>
<dbReference type="AlphaFoldDB" id="M2T031"/>
<dbReference type="Proteomes" id="UP000016936">
    <property type="component" value="Unassembled WGS sequence"/>
</dbReference>
<gene>
    <name evidence="2" type="ORF">COCHEDRAFT_21513</name>
</gene>
<feature type="region of interest" description="Disordered" evidence="1">
    <location>
        <begin position="25"/>
        <end position="120"/>
    </location>
</feature>
<feature type="region of interest" description="Disordered" evidence="1">
    <location>
        <begin position="1"/>
        <end position="20"/>
    </location>
</feature>
<dbReference type="OrthoDB" id="3690679at2759"/>
<feature type="compositionally biased region" description="Basic and acidic residues" evidence="1">
    <location>
        <begin position="25"/>
        <end position="42"/>
    </location>
</feature>
<accession>M2T031</accession>
<dbReference type="HOGENOM" id="CLU_2037636_0_0_1"/>
<feature type="compositionally biased region" description="Basic and acidic residues" evidence="1">
    <location>
        <begin position="76"/>
        <end position="103"/>
    </location>
</feature>
<keyword evidence="3" id="KW-1185">Reference proteome</keyword>
<evidence type="ECO:0000313" key="3">
    <source>
        <dbReference type="Proteomes" id="UP000016936"/>
    </source>
</evidence>
<sequence length="135" mass="15112">MPRKRSYFDGPGRILGTGELVEPKRNVRKVRDAEYIPPKDTESNTENGNHVGDVKGRTEDGEWTPKGKKMKTNQGETKRDKIDKSANKDAGDEKEQCILKEPNDNDAAFAEGQDGGERHECSCSICKKCRGEKED</sequence>
<proteinExistence type="predicted"/>
<reference evidence="3" key="2">
    <citation type="journal article" date="2013" name="PLoS Genet.">
        <title>Comparative genome structure, secondary metabolite, and effector coding capacity across Cochliobolus pathogens.</title>
        <authorList>
            <person name="Condon B.J."/>
            <person name="Leng Y."/>
            <person name="Wu D."/>
            <person name="Bushley K.E."/>
            <person name="Ohm R.A."/>
            <person name="Otillar R."/>
            <person name="Martin J."/>
            <person name="Schackwitz W."/>
            <person name="Grimwood J."/>
            <person name="MohdZainudin N."/>
            <person name="Xue C."/>
            <person name="Wang R."/>
            <person name="Manning V.A."/>
            <person name="Dhillon B."/>
            <person name="Tu Z.J."/>
            <person name="Steffenson B.J."/>
            <person name="Salamov A."/>
            <person name="Sun H."/>
            <person name="Lowry S."/>
            <person name="LaButti K."/>
            <person name="Han J."/>
            <person name="Copeland A."/>
            <person name="Lindquist E."/>
            <person name="Barry K."/>
            <person name="Schmutz J."/>
            <person name="Baker S.E."/>
            <person name="Ciuffetti L.M."/>
            <person name="Grigoriev I.V."/>
            <person name="Zhong S."/>
            <person name="Turgeon B.G."/>
        </authorList>
    </citation>
    <scope>NUCLEOTIDE SEQUENCE [LARGE SCALE GENOMIC DNA]</scope>
    <source>
        <strain evidence="3">C5 / ATCC 48332 / race O</strain>
    </source>
</reference>
<evidence type="ECO:0000256" key="1">
    <source>
        <dbReference type="SAM" id="MobiDB-lite"/>
    </source>
</evidence>